<comment type="caution">
    <text evidence="3">The sequence shown here is derived from an EMBL/GenBank/DDBJ whole genome shotgun (WGS) entry which is preliminary data.</text>
</comment>
<name>A0AAV5FMA3_ELECO</name>
<dbReference type="Pfam" id="PF20241">
    <property type="entry name" value="DUF6598"/>
    <property type="match status" value="1"/>
</dbReference>
<keyword evidence="4" id="KW-1185">Reference proteome</keyword>
<organism evidence="3 4">
    <name type="scientific">Eleusine coracana subsp. coracana</name>
    <dbReference type="NCBI Taxonomy" id="191504"/>
    <lineage>
        <taxon>Eukaryota</taxon>
        <taxon>Viridiplantae</taxon>
        <taxon>Streptophyta</taxon>
        <taxon>Embryophyta</taxon>
        <taxon>Tracheophyta</taxon>
        <taxon>Spermatophyta</taxon>
        <taxon>Magnoliopsida</taxon>
        <taxon>Liliopsida</taxon>
        <taxon>Poales</taxon>
        <taxon>Poaceae</taxon>
        <taxon>PACMAD clade</taxon>
        <taxon>Chloridoideae</taxon>
        <taxon>Cynodonteae</taxon>
        <taxon>Eleusininae</taxon>
        <taxon>Eleusine</taxon>
    </lineage>
</organism>
<dbReference type="AlphaFoldDB" id="A0AAV5FMA3"/>
<reference evidence="3" key="2">
    <citation type="submission" date="2021-12" db="EMBL/GenBank/DDBJ databases">
        <title>Resequencing data analysis of finger millet.</title>
        <authorList>
            <person name="Hatakeyama M."/>
            <person name="Aluri S."/>
            <person name="Balachadran M.T."/>
            <person name="Sivarajan S.R."/>
            <person name="Poveda L."/>
            <person name="Shimizu-Inatsugi R."/>
            <person name="Schlapbach R."/>
            <person name="Sreeman S.M."/>
            <person name="Shimizu K.K."/>
        </authorList>
    </citation>
    <scope>NUCLEOTIDE SEQUENCE</scope>
</reference>
<feature type="compositionally biased region" description="Basic and acidic residues" evidence="1">
    <location>
        <begin position="38"/>
        <end position="53"/>
    </location>
</feature>
<reference evidence="3" key="1">
    <citation type="journal article" date="2018" name="DNA Res.">
        <title>Multiple hybrid de novo genome assembly of finger millet, an orphan allotetraploid crop.</title>
        <authorList>
            <person name="Hatakeyama M."/>
            <person name="Aluri S."/>
            <person name="Balachadran M.T."/>
            <person name="Sivarajan S.R."/>
            <person name="Patrignani A."/>
            <person name="Gruter S."/>
            <person name="Poveda L."/>
            <person name="Shimizu-Inatsugi R."/>
            <person name="Baeten J."/>
            <person name="Francoijs K.J."/>
            <person name="Nataraja K.N."/>
            <person name="Reddy Y.A.N."/>
            <person name="Phadnis S."/>
            <person name="Ravikumar R.L."/>
            <person name="Schlapbach R."/>
            <person name="Sreeman S.M."/>
            <person name="Shimizu K.K."/>
        </authorList>
    </citation>
    <scope>NUCLEOTIDE SEQUENCE</scope>
</reference>
<evidence type="ECO:0000259" key="2">
    <source>
        <dbReference type="Pfam" id="PF20241"/>
    </source>
</evidence>
<protein>
    <recommendedName>
        <fullName evidence="2">DUF6598 domain-containing protein</fullName>
    </recommendedName>
</protein>
<feature type="region of interest" description="Disordered" evidence="1">
    <location>
        <begin position="31"/>
        <end position="68"/>
    </location>
</feature>
<dbReference type="Proteomes" id="UP001054889">
    <property type="component" value="Unassembled WGS sequence"/>
</dbReference>
<gene>
    <name evidence="3" type="primary">gb24732</name>
    <name evidence="3" type="ORF">PR202_gb24732</name>
</gene>
<feature type="compositionally biased region" description="Basic and acidic residues" evidence="1">
    <location>
        <begin position="7"/>
        <end position="19"/>
    </location>
</feature>
<evidence type="ECO:0000256" key="1">
    <source>
        <dbReference type="SAM" id="MobiDB-lite"/>
    </source>
</evidence>
<evidence type="ECO:0000313" key="4">
    <source>
        <dbReference type="Proteomes" id="UP001054889"/>
    </source>
</evidence>
<proteinExistence type="predicted"/>
<dbReference type="PANTHER" id="PTHR33065:SF19">
    <property type="entry name" value="OS11G0130700 PROTEIN"/>
    <property type="match status" value="1"/>
</dbReference>
<sequence length="178" mass="19814">MATSRGVKSEELGSTDKRSLFPSAIDPISVRLANGEDDERKSMDAIHGDKDATRTTVESSDCKQDTREGSLIEMTGPKRGIDFSCDILIEYDMRIKTGDREEDNLQLIDGVEVIDILIISYKPVTKRIHGKYGALDMNQMCLKITLSFLQSGKSWMFQSNNKHGVGLNFGEGFLVNFA</sequence>
<dbReference type="InterPro" id="IPR046533">
    <property type="entry name" value="DUF6598"/>
</dbReference>
<feature type="region of interest" description="Disordered" evidence="1">
    <location>
        <begin position="1"/>
        <end position="20"/>
    </location>
</feature>
<feature type="domain" description="DUF6598" evidence="2">
    <location>
        <begin position="59"/>
        <end position="140"/>
    </location>
</feature>
<evidence type="ECO:0000313" key="3">
    <source>
        <dbReference type="EMBL" id="GJN35917.1"/>
    </source>
</evidence>
<dbReference type="PANTHER" id="PTHR33065">
    <property type="entry name" value="OS07G0486400 PROTEIN"/>
    <property type="match status" value="1"/>
</dbReference>
<dbReference type="EMBL" id="BQKI01000088">
    <property type="protein sequence ID" value="GJN35917.1"/>
    <property type="molecule type" value="Genomic_DNA"/>
</dbReference>
<accession>A0AAV5FMA3</accession>